<reference evidence="1 2" key="1">
    <citation type="submission" date="2013-12" db="EMBL/GenBank/DDBJ databases">
        <authorList>
            <person name="Stott M."/>
        </authorList>
    </citation>
    <scope>NUCLEOTIDE SEQUENCE [LARGE SCALE GENOMIC DNA]</scope>
    <source>
        <strain evidence="1 2">K22</strain>
    </source>
</reference>
<evidence type="ECO:0000313" key="1">
    <source>
        <dbReference type="EMBL" id="CDM65991.1"/>
    </source>
</evidence>
<sequence length="61" mass="6986">MSIGSEREIRQRFDFVIAEAPSETQTIGLFFAEFNPDSQSSRICRKLGETAVALRQGWYED</sequence>
<organism evidence="1 2">
    <name type="scientific">Pyrinomonas methylaliphatogenes</name>
    <dbReference type="NCBI Taxonomy" id="454194"/>
    <lineage>
        <taxon>Bacteria</taxon>
        <taxon>Pseudomonadati</taxon>
        <taxon>Acidobacteriota</taxon>
        <taxon>Blastocatellia</taxon>
        <taxon>Blastocatellales</taxon>
        <taxon>Pyrinomonadaceae</taxon>
        <taxon>Pyrinomonas</taxon>
    </lineage>
</organism>
<dbReference type="RefSeq" id="WP_041976807.1">
    <property type="nucleotide sequence ID" value="NZ_CBXV010000007.1"/>
</dbReference>
<reference evidence="1 2" key="2">
    <citation type="submission" date="2015-01" db="EMBL/GenBank/DDBJ databases">
        <title>Complete genome sequence of Pyrinomonas methylaliphatogenes type strain K22T.</title>
        <authorList>
            <person name="Lee K.C.Y."/>
            <person name="Power J.F."/>
            <person name="Dunfield P.F."/>
            <person name="Morgan X.C."/>
            <person name="Huttenhower C."/>
            <person name="Stott M.B."/>
        </authorList>
    </citation>
    <scope>NUCLEOTIDE SEQUENCE [LARGE SCALE GENOMIC DNA]</scope>
    <source>
        <strain evidence="1 2">K22</strain>
    </source>
</reference>
<evidence type="ECO:0000313" key="2">
    <source>
        <dbReference type="Proteomes" id="UP000031518"/>
    </source>
</evidence>
<dbReference type="STRING" id="454194.PYK22_02000"/>
<accession>A0A0B6WXZ1</accession>
<dbReference type="AlphaFoldDB" id="A0A0B6WXZ1"/>
<dbReference type="EMBL" id="CBXV010000007">
    <property type="protein sequence ID" value="CDM65991.1"/>
    <property type="molecule type" value="Genomic_DNA"/>
</dbReference>
<gene>
    <name evidence="1" type="ORF">PYK22_02000</name>
</gene>
<proteinExistence type="predicted"/>
<name>A0A0B6WXZ1_9BACT</name>
<protein>
    <submittedName>
        <fullName evidence="1">Uncharacterized protein</fullName>
    </submittedName>
</protein>
<keyword evidence="2" id="KW-1185">Reference proteome</keyword>
<dbReference type="Proteomes" id="UP000031518">
    <property type="component" value="Unassembled WGS sequence"/>
</dbReference>